<reference evidence="1 2" key="1">
    <citation type="submission" date="2018-05" db="EMBL/GenBank/DDBJ databases">
        <title>Genome sequencing and assembly of the regulated plant pathogen Lachnellula willkommii and related sister species for the development of diagnostic species identification markers.</title>
        <authorList>
            <person name="Giroux E."/>
            <person name="Bilodeau G."/>
        </authorList>
    </citation>
    <scope>NUCLEOTIDE SEQUENCE [LARGE SCALE GENOMIC DNA]</scope>
    <source>
        <strain evidence="1 2">CBS 268.59</strain>
    </source>
</reference>
<accession>A0A8T9CAL7</accession>
<dbReference type="OrthoDB" id="2378324at2759"/>
<keyword evidence="2" id="KW-1185">Reference proteome</keyword>
<protein>
    <recommendedName>
        <fullName evidence="3">HD domain-containing protein</fullName>
    </recommendedName>
</protein>
<name>A0A8T9CAL7_9HELO</name>
<sequence>MSASIPTHRDVELHAIAAILHDLGWDKTGELVTIDKRFEVDGANAARDFLLLKADQKDWPKQRLQLLWDSIALPQVSSCCAGIFADFTGPERSFGGVLTRTVWEAVLKEYPRLEFKKGVISTFCGLCRDKPETTYDNFASEFGVAYKVEGYSLGGKDFWTCWRPPSDFF</sequence>
<dbReference type="EMBL" id="QGMK01000362">
    <property type="protein sequence ID" value="TVY82162.1"/>
    <property type="molecule type" value="Genomic_DNA"/>
</dbReference>
<dbReference type="AlphaFoldDB" id="A0A8T9CAL7"/>
<evidence type="ECO:0000313" key="2">
    <source>
        <dbReference type="Proteomes" id="UP000469558"/>
    </source>
</evidence>
<dbReference type="PANTHER" id="PTHR35569:SF1">
    <property type="entry name" value="CYANAMIDE HYDRATASE DDI2-RELATED"/>
    <property type="match status" value="1"/>
</dbReference>
<comment type="caution">
    <text evidence="1">The sequence shown here is derived from an EMBL/GenBank/DDBJ whole genome shotgun (WGS) entry which is preliminary data.</text>
</comment>
<proteinExistence type="predicted"/>
<gene>
    <name evidence="1" type="ORF">LSUE1_G003003</name>
</gene>
<dbReference type="PANTHER" id="PTHR35569">
    <property type="entry name" value="CYANAMIDE HYDRATASE DDI2-RELATED"/>
    <property type="match status" value="1"/>
</dbReference>
<evidence type="ECO:0008006" key="3">
    <source>
        <dbReference type="Google" id="ProtNLM"/>
    </source>
</evidence>
<dbReference type="Proteomes" id="UP000469558">
    <property type="component" value="Unassembled WGS sequence"/>
</dbReference>
<evidence type="ECO:0000313" key="1">
    <source>
        <dbReference type="EMBL" id="TVY82162.1"/>
    </source>
</evidence>
<organism evidence="1 2">
    <name type="scientific">Lachnellula suecica</name>
    <dbReference type="NCBI Taxonomy" id="602035"/>
    <lineage>
        <taxon>Eukaryota</taxon>
        <taxon>Fungi</taxon>
        <taxon>Dikarya</taxon>
        <taxon>Ascomycota</taxon>
        <taxon>Pezizomycotina</taxon>
        <taxon>Leotiomycetes</taxon>
        <taxon>Helotiales</taxon>
        <taxon>Lachnaceae</taxon>
        <taxon>Lachnellula</taxon>
    </lineage>
</organism>